<accession>A0A414Y8U2</accession>
<proteinExistence type="inferred from homology"/>
<evidence type="ECO:0000256" key="2">
    <source>
        <dbReference type="ARBA" id="ARBA00022747"/>
    </source>
</evidence>
<dbReference type="EMBL" id="QRKD01000089">
    <property type="protein sequence ID" value="RHH82540.1"/>
    <property type="molecule type" value="Genomic_DNA"/>
</dbReference>
<dbReference type="GO" id="GO:0009307">
    <property type="term" value="P:DNA restriction-modification system"/>
    <property type="evidence" value="ECO:0007669"/>
    <property type="project" value="UniProtKB-KW"/>
</dbReference>
<feature type="non-terminal residue" evidence="4">
    <location>
        <position position="414"/>
    </location>
</feature>
<keyword evidence="4" id="KW-0808">Transferase</keyword>
<sequence length="414" mass="47834">MYTIIPQQIPQGMRAEVNEKILFAIDSGKDLIPAESIYNCYTGIGGLHNLKQSDFASYHEYAEAKKEFEMGQFFTPHEICRDMVDMLCPVSSEMVLDMCCGMGNFFNHLPNPHNAYGFDIDGKAVSVARYLYPEAHIEKCDIRQYYPEQRFDVIIGNPPFNLKFDYKLSQEYYMDKAYDVLNPAGILMVIVPCSFMQSGFWEKTRIAGINGRFSFVGQTKLGPSAFAAVGVHDFNTKIMVFLRKSGHIKMQAYNAEEFITADELKKRIGEARAMKHRLRFDLMRETNRINKEELELFEYKLAKYMYELKAHAKLNKHIDKAEALVTKFRNQKPPENATREQVEQWEKNKLTPKKVLAVIRRYITSQNTVPRKEVALVKTSYGFKLKQYAPRLLDKVPHKAASINDLVLERTELP</sequence>
<evidence type="ECO:0000259" key="3">
    <source>
        <dbReference type="Pfam" id="PF02384"/>
    </source>
</evidence>
<comment type="similarity">
    <text evidence="1">Belongs to the N(4)/N(6)-methyltransferase family.</text>
</comment>
<protein>
    <submittedName>
        <fullName evidence="4">Methyltransferase domain-containing protein</fullName>
    </submittedName>
</protein>
<dbReference type="GO" id="GO:0008170">
    <property type="term" value="F:N-methyltransferase activity"/>
    <property type="evidence" value="ECO:0007669"/>
    <property type="project" value="InterPro"/>
</dbReference>
<dbReference type="RefSeq" id="WP_122296012.1">
    <property type="nucleotide sequence ID" value="NZ_QRKD01000089.1"/>
</dbReference>
<dbReference type="Proteomes" id="UP000283512">
    <property type="component" value="Unassembled WGS sequence"/>
</dbReference>
<dbReference type="GO" id="GO:0003677">
    <property type="term" value="F:DNA binding"/>
    <property type="evidence" value="ECO:0007669"/>
    <property type="project" value="InterPro"/>
</dbReference>
<feature type="domain" description="DNA methylase adenine-specific" evidence="3">
    <location>
        <begin position="60"/>
        <end position="167"/>
    </location>
</feature>
<dbReference type="GO" id="GO:0032259">
    <property type="term" value="P:methylation"/>
    <property type="evidence" value="ECO:0007669"/>
    <property type="project" value="UniProtKB-KW"/>
</dbReference>
<comment type="caution">
    <text evidence="4">The sequence shown here is derived from an EMBL/GenBank/DDBJ whole genome shotgun (WGS) entry which is preliminary data.</text>
</comment>
<keyword evidence="2" id="KW-0680">Restriction system</keyword>
<dbReference type="Gene3D" id="3.40.50.150">
    <property type="entry name" value="Vaccinia Virus protein VP39"/>
    <property type="match status" value="1"/>
</dbReference>
<dbReference type="PRINTS" id="PR00507">
    <property type="entry name" value="N12N6MTFRASE"/>
</dbReference>
<dbReference type="CDD" id="cd02440">
    <property type="entry name" value="AdoMet_MTases"/>
    <property type="match status" value="1"/>
</dbReference>
<dbReference type="AlphaFoldDB" id="A0A414Y8U2"/>
<dbReference type="InterPro" id="IPR029063">
    <property type="entry name" value="SAM-dependent_MTases_sf"/>
</dbReference>
<evidence type="ECO:0000313" key="5">
    <source>
        <dbReference type="Proteomes" id="UP000283512"/>
    </source>
</evidence>
<evidence type="ECO:0000256" key="1">
    <source>
        <dbReference type="ARBA" id="ARBA00006594"/>
    </source>
</evidence>
<dbReference type="InterPro" id="IPR003356">
    <property type="entry name" value="DNA_methylase_A-5"/>
</dbReference>
<name>A0A414Y8U2_9BACE</name>
<dbReference type="SUPFAM" id="SSF53335">
    <property type="entry name" value="S-adenosyl-L-methionine-dependent methyltransferases"/>
    <property type="match status" value="1"/>
</dbReference>
<dbReference type="PROSITE" id="PS00092">
    <property type="entry name" value="N6_MTASE"/>
    <property type="match status" value="1"/>
</dbReference>
<keyword evidence="4" id="KW-0489">Methyltransferase</keyword>
<gene>
    <name evidence="4" type="ORF">DW190_23250</name>
</gene>
<reference evidence="4 5" key="1">
    <citation type="submission" date="2018-08" db="EMBL/GenBank/DDBJ databases">
        <title>A genome reference for cultivated species of the human gut microbiota.</title>
        <authorList>
            <person name="Zou Y."/>
            <person name="Xue W."/>
            <person name="Luo G."/>
        </authorList>
    </citation>
    <scope>NUCLEOTIDE SEQUENCE [LARGE SCALE GENOMIC DNA]</scope>
    <source>
        <strain evidence="4 5">AM16-49B</strain>
    </source>
</reference>
<organism evidence="4 5">
    <name type="scientific">Bacteroides caccae</name>
    <dbReference type="NCBI Taxonomy" id="47678"/>
    <lineage>
        <taxon>Bacteria</taxon>
        <taxon>Pseudomonadati</taxon>
        <taxon>Bacteroidota</taxon>
        <taxon>Bacteroidia</taxon>
        <taxon>Bacteroidales</taxon>
        <taxon>Bacteroidaceae</taxon>
        <taxon>Bacteroides</taxon>
    </lineage>
</organism>
<evidence type="ECO:0000313" key="4">
    <source>
        <dbReference type="EMBL" id="RHH82540.1"/>
    </source>
</evidence>
<dbReference type="Pfam" id="PF02384">
    <property type="entry name" value="N6_Mtase"/>
    <property type="match status" value="1"/>
</dbReference>
<dbReference type="InterPro" id="IPR002052">
    <property type="entry name" value="DNA_methylase_N6_adenine_CS"/>
</dbReference>